<reference evidence="1" key="2">
    <citation type="journal article" date="2018" name="DNA Res.">
        <title>Comparative genome and transcriptome analyses reveal adaptations to opportunistic infections in woody plant degrading pathogens of Botryosphaeriaceae.</title>
        <authorList>
            <person name="Yan J.Y."/>
            <person name="Zhao W.S."/>
            <person name="Chen Z."/>
            <person name="Xing Q.K."/>
            <person name="Zhang W."/>
            <person name="Chethana K.W.T."/>
            <person name="Xue M.F."/>
            <person name="Xu J.P."/>
            <person name="Phillips A.J.L."/>
            <person name="Wang Y."/>
            <person name="Liu J.H."/>
            <person name="Liu M."/>
            <person name="Zhou Y."/>
            <person name="Jayawardena R.S."/>
            <person name="Manawasinghe I.S."/>
            <person name="Huang J.B."/>
            <person name="Qiao G.H."/>
            <person name="Fu C.Y."/>
            <person name="Guo F.F."/>
            <person name="Dissanayake A.J."/>
            <person name="Peng Y.L."/>
            <person name="Hyde K.D."/>
            <person name="Li X.H."/>
        </authorList>
    </citation>
    <scope>NUCLEOTIDE SEQUENCE</scope>
    <source>
        <strain evidence="1">CSS-01s</strain>
    </source>
</reference>
<evidence type="ECO:0000313" key="2">
    <source>
        <dbReference type="Proteomes" id="UP000627934"/>
    </source>
</evidence>
<reference evidence="1" key="1">
    <citation type="submission" date="2016-08" db="EMBL/GenBank/DDBJ databases">
        <authorList>
            <person name="Yan J."/>
        </authorList>
    </citation>
    <scope>NUCLEOTIDE SEQUENCE</scope>
    <source>
        <strain evidence="1">CSS-01s</strain>
    </source>
</reference>
<sequence length="126" mass="14656">MQDIEDAHNRFIFVEGNGSTTRTRRHVMRDIGKQRRSKDKPWTSNVSRVRIPVQMKIAATPKICGGIDEDFEKDEWPHQAHITHLGNSRLDPFASYPIPMDRRSLELIWYSMFLSVYAKDLAEAVQ</sequence>
<comment type="caution">
    <text evidence="1">The sequence shown here is derived from an EMBL/GenBank/DDBJ whole genome shotgun (WGS) entry which is preliminary data.</text>
</comment>
<protein>
    <submittedName>
        <fullName evidence="1">Uncharacterized protein</fullName>
    </submittedName>
</protein>
<dbReference type="Proteomes" id="UP000627934">
    <property type="component" value="Unassembled WGS sequence"/>
</dbReference>
<evidence type="ECO:0000313" key="1">
    <source>
        <dbReference type="EMBL" id="KAF9629219.1"/>
    </source>
</evidence>
<dbReference type="EMBL" id="MDYX01000024">
    <property type="protein sequence ID" value="KAF9629219.1"/>
    <property type="molecule type" value="Genomic_DNA"/>
</dbReference>
<name>A0A8H7IN90_9PEZI</name>
<gene>
    <name evidence="1" type="ORF">BFW01_g10422</name>
</gene>
<accession>A0A8H7IN90</accession>
<organism evidence="1 2">
    <name type="scientific">Lasiodiplodia theobromae</name>
    <dbReference type="NCBI Taxonomy" id="45133"/>
    <lineage>
        <taxon>Eukaryota</taxon>
        <taxon>Fungi</taxon>
        <taxon>Dikarya</taxon>
        <taxon>Ascomycota</taxon>
        <taxon>Pezizomycotina</taxon>
        <taxon>Dothideomycetes</taxon>
        <taxon>Dothideomycetes incertae sedis</taxon>
        <taxon>Botryosphaeriales</taxon>
        <taxon>Botryosphaeriaceae</taxon>
        <taxon>Lasiodiplodia</taxon>
    </lineage>
</organism>
<dbReference type="AlphaFoldDB" id="A0A8H7IN90"/>
<proteinExistence type="predicted"/>